<dbReference type="EMBL" id="JNGI01000014">
    <property type="protein sequence ID" value="KNC95375.1"/>
    <property type="molecule type" value="Genomic_DNA"/>
</dbReference>
<feature type="transmembrane region" description="Helical" evidence="8">
    <location>
        <begin position="127"/>
        <end position="147"/>
    </location>
</feature>
<evidence type="ECO:0000256" key="6">
    <source>
        <dbReference type="ARBA" id="ARBA00022989"/>
    </source>
</evidence>
<dbReference type="AlphaFoldDB" id="A0A0L0H1M9"/>
<dbReference type="Gene3D" id="1.20.1530.20">
    <property type="match status" value="1"/>
</dbReference>
<keyword evidence="4" id="KW-1003">Cell membrane</keyword>
<feature type="transmembrane region" description="Helical" evidence="8">
    <location>
        <begin position="12"/>
        <end position="33"/>
    </location>
</feature>
<evidence type="ECO:0000313" key="10">
    <source>
        <dbReference type="Proteomes" id="UP000037393"/>
    </source>
</evidence>
<gene>
    <name evidence="9" type="ORF">GM31_04125</name>
</gene>
<dbReference type="Pfam" id="PF01758">
    <property type="entry name" value="SBF"/>
    <property type="match status" value="1"/>
</dbReference>
<dbReference type="InterPro" id="IPR038770">
    <property type="entry name" value="Na+/solute_symporter_sf"/>
</dbReference>
<dbReference type="GO" id="GO:0015104">
    <property type="term" value="F:antimonite transmembrane transporter activity"/>
    <property type="evidence" value="ECO:0007669"/>
    <property type="project" value="TreeGrafter"/>
</dbReference>
<keyword evidence="10" id="KW-1185">Reference proteome</keyword>
<protein>
    <submittedName>
        <fullName evidence="9">Arsenic resistance protein</fullName>
    </submittedName>
</protein>
<feature type="transmembrane region" description="Helical" evidence="8">
    <location>
        <begin position="97"/>
        <end position="115"/>
    </location>
</feature>
<feature type="transmembrane region" description="Helical" evidence="8">
    <location>
        <begin position="167"/>
        <end position="186"/>
    </location>
</feature>
<dbReference type="GO" id="GO:0015297">
    <property type="term" value="F:antiporter activity"/>
    <property type="evidence" value="ECO:0007669"/>
    <property type="project" value="InterPro"/>
</dbReference>
<accession>A0A0L0H1M9</accession>
<dbReference type="PANTHER" id="PTHR43057:SF1">
    <property type="entry name" value="ARSENICAL-RESISTANCE PROTEIN 3"/>
    <property type="match status" value="1"/>
</dbReference>
<comment type="caution">
    <text evidence="9">The sequence shown here is derived from an EMBL/GenBank/DDBJ whole genome shotgun (WGS) entry which is preliminary data.</text>
</comment>
<dbReference type="PATRIC" id="fig|379893.4.peg.844"/>
<evidence type="ECO:0000313" key="9">
    <source>
        <dbReference type="EMBL" id="KNC95375.1"/>
    </source>
</evidence>
<comment type="subcellular location">
    <subcellularLocation>
        <location evidence="1">Cell membrane</location>
        <topology evidence="1">Multi-pass membrane protein</topology>
    </subcellularLocation>
</comment>
<evidence type="ECO:0000256" key="1">
    <source>
        <dbReference type="ARBA" id="ARBA00004651"/>
    </source>
</evidence>
<evidence type="ECO:0000256" key="5">
    <source>
        <dbReference type="ARBA" id="ARBA00022692"/>
    </source>
</evidence>
<evidence type="ECO:0000256" key="2">
    <source>
        <dbReference type="ARBA" id="ARBA00010110"/>
    </source>
</evidence>
<feature type="transmembrane region" description="Helical" evidence="8">
    <location>
        <begin position="69"/>
        <end position="91"/>
    </location>
</feature>
<feature type="transmembrane region" description="Helical" evidence="8">
    <location>
        <begin position="231"/>
        <end position="251"/>
    </location>
</feature>
<keyword evidence="3" id="KW-0813">Transport</keyword>
<sequence length="318" mass="34496">MGNLRDTLEQRQVIIYFTTVAVAALAALLISGTEHLEQLVNPALALMLFVTFLQVPVTELGRAMTQLRFLVSLLLTNFIAMPLLVVVLLPLLPDDPLLHLGVLMVLLCPCIDYVVTFSQLGRADSRLLLAATPALLFMQIILLPLYLHLFPGENTAQYVQPGPFFHAFLWLIVVPLAAAALMQQWAKRNETGERVSDKLGLLPVPATALVLFVVVASVVPQMGNAISAAMHAAPVYILYAIIAPLLGWIIARLFRLESAAGRAVAFSAGTRNSLVILPLALVVPGAIPVLPAVIVTQTLVELVAELIYIRVMPRLGRV</sequence>
<dbReference type="GO" id="GO:0015105">
    <property type="term" value="F:arsenite transmembrane transporter activity"/>
    <property type="evidence" value="ECO:0007669"/>
    <property type="project" value="TreeGrafter"/>
</dbReference>
<dbReference type="InterPro" id="IPR002657">
    <property type="entry name" value="BilAc:Na_symport/Acr3"/>
</dbReference>
<evidence type="ECO:0000256" key="4">
    <source>
        <dbReference type="ARBA" id="ARBA00022475"/>
    </source>
</evidence>
<evidence type="ECO:0000256" key="8">
    <source>
        <dbReference type="SAM" id="Phobius"/>
    </source>
</evidence>
<dbReference type="InterPro" id="IPR004706">
    <property type="entry name" value="Arsenical-R_Acr3"/>
</dbReference>
<comment type="similarity">
    <text evidence="2">Belongs to the arsenical resistance-3 (ACR3) (TC 2.A.59) family.</text>
</comment>
<evidence type="ECO:0000256" key="3">
    <source>
        <dbReference type="ARBA" id="ARBA00022448"/>
    </source>
</evidence>
<feature type="transmembrane region" description="Helical" evidence="8">
    <location>
        <begin position="198"/>
        <end position="219"/>
    </location>
</feature>
<keyword evidence="6 8" id="KW-1133">Transmembrane helix</keyword>
<name>A0A0L0H1M9_9ENTR</name>
<dbReference type="Proteomes" id="UP000037393">
    <property type="component" value="Unassembled WGS sequence"/>
</dbReference>
<dbReference type="OrthoDB" id="3254016at2"/>
<organism evidence="9 10">
    <name type="scientific">Trabulsiella odontotermitis</name>
    <dbReference type="NCBI Taxonomy" id="379893"/>
    <lineage>
        <taxon>Bacteria</taxon>
        <taxon>Pseudomonadati</taxon>
        <taxon>Pseudomonadota</taxon>
        <taxon>Gammaproteobacteria</taxon>
        <taxon>Enterobacterales</taxon>
        <taxon>Enterobacteriaceae</taxon>
        <taxon>Trabulsiella</taxon>
    </lineage>
</organism>
<dbReference type="RefSeq" id="WP_049855904.1">
    <property type="nucleotide sequence ID" value="NZ_JNGI01000014.1"/>
</dbReference>
<proteinExistence type="inferred from homology"/>
<dbReference type="STRING" id="379893.GCA_001297775_00873"/>
<reference evidence="9 10" key="1">
    <citation type="journal article" date="2015" name="Appl. Environ. Microbiol.">
        <title>The Enterobacterium Trabulsiella odontotermitis Presents Novel Adaptations Related to Its Association with Fungus-Growing Termites.</title>
        <authorList>
            <person name="Sapountzis P."/>
            <person name="Gruntjes T."/>
            <person name="Otani S."/>
            <person name="Estevez J."/>
            <person name="da Costa R.R."/>
            <person name="Plunkett G.3rd."/>
            <person name="Perna N.T."/>
            <person name="Poulsen M."/>
        </authorList>
    </citation>
    <scope>NUCLEOTIDE SEQUENCE [LARGE SCALE GENOMIC DNA]</scope>
    <source>
        <strain evidence="9 10">12</strain>
    </source>
</reference>
<keyword evidence="7 8" id="KW-0472">Membrane</keyword>
<dbReference type="GO" id="GO:0005886">
    <property type="term" value="C:plasma membrane"/>
    <property type="evidence" value="ECO:0007669"/>
    <property type="project" value="UniProtKB-SubCell"/>
</dbReference>
<keyword evidence="5 8" id="KW-0812">Transmembrane</keyword>
<dbReference type="PANTHER" id="PTHR43057">
    <property type="entry name" value="ARSENITE EFFLUX TRANSPORTER"/>
    <property type="match status" value="1"/>
</dbReference>
<evidence type="ECO:0000256" key="7">
    <source>
        <dbReference type="ARBA" id="ARBA00023136"/>
    </source>
</evidence>
<feature type="transmembrane region" description="Helical" evidence="8">
    <location>
        <begin position="39"/>
        <end position="57"/>
    </location>
</feature>